<organism evidence="1 2">
    <name type="scientific">Arachis hypogaea</name>
    <name type="common">Peanut</name>
    <dbReference type="NCBI Taxonomy" id="3818"/>
    <lineage>
        <taxon>Eukaryota</taxon>
        <taxon>Viridiplantae</taxon>
        <taxon>Streptophyta</taxon>
        <taxon>Embryophyta</taxon>
        <taxon>Tracheophyta</taxon>
        <taxon>Spermatophyta</taxon>
        <taxon>Magnoliopsida</taxon>
        <taxon>eudicotyledons</taxon>
        <taxon>Gunneridae</taxon>
        <taxon>Pentapetalae</taxon>
        <taxon>rosids</taxon>
        <taxon>fabids</taxon>
        <taxon>Fabales</taxon>
        <taxon>Fabaceae</taxon>
        <taxon>Papilionoideae</taxon>
        <taxon>50 kb inversion clade</taxon>
        <taxon>dalbergioids sensu lato</taxon>
        <taxon>Dalbergieae</taxon>
        <taxon>Pterocarpus clade</taxon>
        <taxon>Arachis</taxon>
    </lineage>
</organism>
<name>A0A6B9V5X5_ARAHY</name>
<protein>
    <submittedName>
        <fullName evidence="1">F-box/FBD/LRR-repeat protein family</fullName>
    </submittedName>
</protein>
<dbReference type="AlphaFoldDB" id="A0A6B9V5X5"/>
<proteinExistence type="predicted"/>
<dbReference type="Proteomes" id="UP000464620">
    <property type="component" value="Chromosome B09"/>
</dbReference>
<accession>A0A6B9V5X5</accession>
<dbReference type="EMBL" id="CP031001">
    <property type="protein sequence ID" value="QHN76111.1"/>
    <property type="molecule type" value="Genomic_DNA"/>
</dbReference>
<evidence type="ECO:0000313" key="1">
    <source>
        <dbReference type="EMBL" id="QHN76111.1"/>
    </source>
</evidence>
<gene>
    <name evidence="1" type="ORF">DS421_19g641070</name>
</gene>
<evidence type="ECO:0000313" key="2">
    <source>
        <dbReference type="Proteomes" id="UP000464620"/>
    </source>
</evidence>
<reference evidence="1 2" key="1">
    <citation type="submission" date="2020-01" db="EMBL/GenBank/DDBJ databases">
        <title>Genome sequence of Arachis hypogaea, cultivar Shitouqi.</title>
        <authorList>
            <person name="Zhuang W."/>
            <person name="Chen H."/>
            <person name="Varshney R."/>
            <person name="Wang D."/>
            <person name="Ming R."/>
        </authorList>
    </citation>
    <scope>NUCLEOTIDE SEQUENCE [LARGE SCALE GENOMIC DNA]</scope>
    <source>
        <tissue evidence="1">Young leaf</tissue>
    </source>
</reference>
<sequence>MNWLLSCCCPKTISFFFQYDYGMKPFTVFVYELLMGRKKQEWFDHFGGTKCWWHDLKIVKVTYSFNVDEKLDFKNAVNAILLSTDDRESVSFSLEL</sequence>